<name>A0A444HZN0_RHILE</name>
<proteinExistence type="predicted"/>
<evidence type="ECO:0000256" key="1">
    <source>
        <dbReference type="SAM" id="MobiDB-lite"/>
    </source>
</evidence>
<accession>A0A444HZN0</accession>
<dbReference type="Proteomes" id="UP000283817">
    <property type="component" value="Unassembled WGS sequence"/>
</dbReference>
<gene>
    <name evidence="2" type="ORF">EHI47_15660</name>
</gene>
<comment type="caution">
    <text evidence="2">The sequence shown here is derived from an EMBL/GenBank/DDBJ whole genome shotgun (WGS) entry which is preliminary data.</text>
</comment>
<organism evidence="2 3">
    <name type="scientific">Rhizobium leguminosarum</name>
    <dbReference type="NCBI Taxonomy" id="384"/>
    <lineage>
        <taxon>Bacteria</taxon>
        <taxon>Pseudomonadati</taxon>
        <taxon>Pseudomonadota</taxon>
        <taxon>Alphaproteobacteria</taxon>
        <taxon>Hyphomicrobiales</taxon>
        <taxon>Rhizobiaceae</taxon>
        <taxon>Rhizobium/Agrobacterium group</taxon>
        <taxon>Rhizobium</taxon>
    </lineage>
</organism>
<dbReference type="AlphaFoldDB" id="A0A444HZN0"/>
<dbReference type="EMBL" id="SBHX01000039">
    <property type="protein sequence ID" value="RWX29979.1"/>
    <property type="molecule type" value="Genomic_DNA"/>
</dbReference>
<evidence type="ECO:0000313" key="3">
    <source>
        <dbReference type="Proteomes" id="UP000283817"/>
    </source>
</evidence>
<evidence type="ECO:0000313" key="2">
    <source>
        <dbReference type="EMBL" id="RWX29979.1"/>
    </source>
</evidence>
<sequence>MPGCIDTVGHPPLIRLPPPTGVEPRVSTRPSDPHKRGEGTMPHPLRSPLALAGHVPSPRFYGERVRVRGRACSKAQSCSSIAAAPETVAWPGLSSTLRALTTPSSTSIE</sequence>
<feature type="region of interest" description="Disordered" evidence="1">
    <location>
        <begin position="1"/>
        <end position="56"/>
    </location>
</feature>
<reference evidence="2 3" key="1">
    <citation type="submission" date="2019-01" db="EMBL/GenBank/DDBJ databases">
        <title>RHIZO-ID as a novel technology for direct rhizobia identification.</title>
        <authorList>
            <person name="De Meyer S.E."/>
        </authorList>
    </citation>
    <scope>NUCLEOTIDE SEQUENCE [LARGE SCALE GENOMIC DNA]</scope>
    <source>
        <strain evidence="2 3">WSM448</strain>
    </source>
</reference>
<protein>
    <submittedName>
        <fullName evidence="2">Uncharacterized protein</fullName>
    </submittedName>
</protein>